<keyword evidence="3" id="KW-1185">Reference proteome</keyword>
<feature type="transmembrane region" description="Helical" evidence="1">
    <location>
        <begin position="20"/>
        <end position="39"/>
    </location>
</feature>
<name>A0A388M7P5_CHABU</name>
<dbReference type="AlphaFoldDB" id="A0A388M7P5"/>
<evidence type="ECO:0000313" key="3">
    <source>
        <dbReference type="Proteomes" id="UP000265515"/>
    </source>
</evidence>
<gene>
    <name evidence="2" type="ORF">CBR_g50952</name>
</gene>
<keyword evidence="1" id="KW-0812">Transmembrane</keyword>
<dbReference type="Proteomes" id="UP000265515">
    <property type="component" value="Unassembled WGS sequence"/>
</dbReference>
<comment type="caution">
    <text evidence="2">The sequence shown here is derived from an EMBL/GenBank/DDBJ whole genome shotgun (WGS) entry which is preliminary data.</text>
</comment>
<dbReference type="Gramene" id="GBG90608">
    <property type="protein sequence ID" value="GBG90608"/>
    <property type="gene ID" value="CBR_g50952"/>
</dbReference>
<feature type="transmembrane region" description="Helical" evidence="1">
    <location>
        <begin position="60"/>
        <end position="83"/>
    </location>
</feature>
<dbReference type="EMBL" id="BFEA01000825">
    <property type="protein sequence ID" value="GBG90608.1"/>
    <property type="molecule type" value="Genomic_DNA"/>
</dbReference>
<evidence type="ECO:0000256" key="1">
    <source>
        <dbReference type="SAM" id="Phobius"/>
    </source>
</evidence>
<accession>A0A388M7P5</accession>
<keyword evidence="1" id="KW-0472">Membrane</keyword>
<keyword evidence="1" id="KW-1133">Transmembrane helix</keyword>
<evidence type="ECO:0000313" key="2">
    <source>
        <dbReference type="EMBL" id="GBG90608.1"/>
    </source>
</evidence>
<protein>
    <submittedName>
        <fullName evidence="2">Uncharacterized protein</fullName>
    </submittedName>
</protein>
<proteinExistence type="predicted"/>
<sequence length="89" mass="10072">MIRANWEKYFLEVCEVQHSAALPISQISLSPILFVLLVHKVLSHARSKGAGFVQALADGVLLYHWLWLLSFQCFHIGVFYHLALLHGDG</sequence>
<organism evidence="2 3">
    <name type="scientific">Chara braunii</name>
    <name type="common">Braun's stonewort</name>
    <dbReference type="NCBI Taxonomy" id="69332"/>
    <lineage>
        <taxon>Eukaryota</taxon>
        <taxon>Viridiplantae</taxon>
        <taxon>Streptophyta</taxon>
        <taxon>Charophyceae</taxon>
        <taxon>Charales</taxon>
        <taxon>Characeae</taxon>
        <taxon>Chara</taxon>
    </lineage>
</organism>
<reference evidence="2 3" key="1">
    <citation type="journal article" date="2018" name="Cell">
        <title>The Chara Genome: Secondary Complexity and Implications for Plant Terrestrialization.</title>
        <authorList>
            <person name="Nishiyama T."/>
            <person name="Sakayama H."/>
            <person name="Vries J.D."/>
            <person name="Buschmann H."/>
            <person name="Saint-Marcoux D."/>
            <person name="Ullrich K.K."/>
            <person name="Haas F.B."/>
            <person name="Vanderstraeten L."/>
            <person name="Becker D."/>
            <person name="Lang D."/>
            <person name="Vosolsobe S."/>
            <person name="Rombauts S."/>
            <person name="Wilhelmsson P.K.I."/>
            <person name="Janitza P."/>
            <person name="Kern R."/>
            <person name="Heyl A."/>
            <person name="Rumpler F."/>
            <person name="Villalobos L.I.A.C."/>
            <person name="Clay J.M."/>
            <person name="Skokan R."/>
            <person name="Toyoda A."/>
            <person name="Suzuki Y."/>
            <person name="Kagoshima H."/>
            <person name="Schijlen E."/>
            <person name="Tajeshwar N."/>
            <person name="Catarino B."/>
            <person name="Hetherington A.J."/>
            <person name="Saltykova A."/>
            <person name="Bonnot C."/>
            <person name="Breuninger H."/>
            <person name="Symeonidi A."/>
            <person name="Radhakrishnan G.V."/>
            <person name="Van Nieuwerburgh F."/>
            <person name="Deforce D."/>
            <person name="Chang C."/>
            <person name="Karol K.G."/>
            <person name="Hedrich R."/>
            <person name="Ulvskov P."/>
            <person name="Glockner G."/>
            <person name="Delwiche C.F."/>
            <person name="Petrasek J."/>
            <person name="Van de Peer Y."/>
            <person name="Friml J."/>
            <person name="Beilby M."/>
            <person name="Dolan L."/>
            <person name="Kohara Y."/>
            <person name="Sugano S."/>
            <person name="Fujiyama A."/>
            <person name="Delaux P.-M."/>
            <person name="Quint M."/>
            <person name="TheiBen G."/>
            <person name="Hagemann M."/>
            <person name="Harholt J."/>
            <person name="Dunand C."/>
            <person name="Zachgo S."/>
            <person name="Langdale J."/>
            <person name="Maumus F."/>
            <person name="Straeten D.V.D."/>
            <person name="Gould S.B."/>
            <person name="Rensing S.A."/>
        </authorList>
    </citation>
    <scope>NUCLEOTIDE SEQUENCE [LARGE SCALE GENOMIC DNA]</scope>
    <source>
        <strain evidence="2 3">S276</strain>
    </source>
</reference>